<organism evidence="3 4">
    <name type="scientific">Caldicellulosiruptor changbaiensis</name>
    <dbReference type="NCBI Taxonomy" id="1222016"/>
    <lineage>
        <taxon>Bacteria</taxon>
        <taxon>Bacillati</taxon>
        <taxon>Bacillota</taxon>
        <taxon>Bacillota incertae sedis</taxon>
        <taxon>Caldicellulosiruptorales</taxon>
        <taxon>Caldicellulosiruptoraceae</taxon>
        <taxon>Caldicellulosiruptor</taxon>
    </lineage>
</organism>
<feature type="domain" description="Putative amidase" evidence="2">
    <location>
        <begin position="162"/>
        <end position="323"/>
    </location>
</feature>
<gene>
    <name evidence="3" type="ORF">ELD05_04430</name>
</gene>
<sequence>MKRVLKCFSKFLMFLIVFTLTIWYNEIAKAGEVYEQENNNSFSTANTINFGDFVKGLIYQSTNPSQDKDYFKIYFRAGDIVAISFINAHELVDYNIYLYNSSQNLVASSTNPKGKNEFIQYTVPSSGNYYILVSSAYGHSGSHYYSLQLMRSSYNSGNTNTSYNRTAAKNYAIDNATYKNSYTCRGITFANFANYGGDCTNFASQVLFAGYMDMIYSTSSGIEGNVNYWFYRTSTNRTTTWTGANYFRQHWGNLDGAGRNRAYQMRIYPVWYALERYSSVVLGFLKEGDIVQHVRYDNCEAYHSQVIVSKTATDLLYAQHSTTPEYFYSGRSFREYLNKDTLPMNWVILYRISSN</sequence>
<keyword evidence="4" id="KW-1185">Reference proteome</keyword>
<evidence type="ECO:0000259" key="2">
    <source>
        <dbReference type="Pfam" id="PF12671"/>
    </source>
</evidence>
<dbReference type="RefSeq" id="WP_013430702.1">
    <property type="nucleotide sequence ID" value="NZ_CP034791.1"/>
</dbReference>
<accession>A0A3T0D4K3</accession>
<evidence type="ECO:0000259" key="1">
    <source>
        <dbReference type="Pfam" id="PF04151"/>
    </source>
</evidence>
<dbReference type="KEGG" id="ccha:ELD05_04430"/>
<protein>
    <submittedName>
        <fullName evidence="3">Peptidase</fullName>
    </submittedName>
</protein>
<dbReference type="Proteomes" id="UP000282930">
    <property type="component" value="Chromosome"/>
</dbReference>
<dbReference type="Pfam" id="PF12671">
    <property type="entry name" value="Amidase_6"/>
    <property type="match status" value="1"/>
</dbReference>
<reference evidence="3 4" key="1">
    <citation type="submission" date="2018-12" db="EMBL/GenBank/DDBJ databases">
        <title>Genome sequence from the cellulolytic species, Caldicellulosiruptor changbaiensis.</title>
        <authorList>
            <person name="Blumer-Schuette S.E."/>
            <person name="Mendoza C."/>
        </authorList>
    </citation>
    <scope>NUCLEOTIDE SEQUENCE [LARGE SCALE GENOMIC DNA]</scope>
    <source>
        <strain evidence="3 4">CBS-Z</strain>
    </source>
</reference>
<proteinExistence type="predicted"/>
<dbReference type="EMBL" id="CP034791">
    <property type="protein sequence ID" value="AZT89958.1"/>
    <property type="molecule type" value="Genomic_DNA"/>
</dbReference>
<name>A0A3T0D4K3_9FIRM</name>
<evidence type="ECO:0000313" key="3">
    <source>
        <dbReference type="EMBL" id="AZT89958.1"/>
    </source>
</evidence>
<dbReference type="Gene3D" id="2.60.120.380">
    <property type="match status" value="1"/>
</dbReference>
<dbReference type="InterPro" id="IPR007280">
    <property type="entry name" value="Peptidase_C_arc/bac"/>
</dbReference>
<dbReference type="InterPro" id="IPR024301">
    <property type="entry name" value="Amidase_6"/>
</dbReference>
<dbReference type="AlphaFoldDB" id="A0A3T0D4K3"/>
<evidence type="ECO:0000313" key="4">
    <source>
        <dbReference type="Proteomes" id="UP000282930"/>
    </source>
</evidence>
<dbReference type="SUPFAM" id="SSF89260">
    <property type="entry name" value="Collagen-binding domain"/>
    <property type="match status" value="1"/>
</dbReference>
<dbReference type="Pfam" id="PF04151">
    <property type="entry name" value="PPC"/>
    <property type="match status" value="1"/>
</dbReference>
<feature type="domain" description="Peptidase C-terminal archaeal/bacterial" evidence="1">
    <location>
        <begin position="67"/>
        <end position="135"/>
    </location>
</feature>